<protein>
    <submittedName>
        <fullName evidence="2">Uncharacterized protein</fullName>
    </submittedName>
</protein>
<evidence type="ECO:0000256" key="1">
    <source>
        <dbReference type="SAM" id="Coils"/>
    </source>
</evidence>
<sequence>MNPDVLVMVLIMSSDVEKMIDRQMLYEEVWNEPVSVVALRYGLSDVGLAKICRSLVIPLPSRGYWAKISSGREMKRVPLSPLAEGRAMPSLKKSTSDQISEHIEAKNEVKKIRQEITTKVVLSDEIAELHPLVKMASKRLRQRDAWPTDTNLRCASGEVLNLSVTPVSLDRALHIVDALLKAFEANSITAHIDSNKEITLLRDENLKIEMSFSLIEQVKRTLHEETPSEKKALQRYRDSFRFGRQAEYPHIPKYDYQATGLFTIQIGHWPSRKWNDTPKSTLETRLGEVVADTLVLAKETHAKAIEDARREDERQRAKQHYEFLVARREEEISRLKNLELQAENWKRAEFLREYAAAVEQRSLLNGVLDREAVEWLLWARAKADSLDPLVPVSDPILDAPEPQRRGFW</sequence>
<gene>
    <name evidence="2" type="ORF">H8K33_17720</name>
</gene>
<proteinExistence type="predicted"/>
<evidence type="ECO:0000313" key="2">
    <source>
        <dbReference type="EMBL" id="MBC3833354.1"/>
    </source>
</evidence>
<comment type="caution">
    <text evidence="2">The sequence shown here is derived from an EMBL/GenBank/DDBJ whole genome shotgun (WGS) entry which is preliminary data.</text>
</comment>
<accession>A0ABR6XV47</accession>
<feature type="coiled-coil region" evidence="1">
    <location>
        <begin position="321"/>
        <end position="348"/>
    </location>
</feature>
<reference evidence="2 3" key="1">
    <citation type="submission" date="2020-08" db="EMBL/GenBank/DDBJ databases">
        <title>Novel species isolated from subtropical streams in China.</title>
        <authorList>
            <person name="Lu H."/>
        </authorList>
    </citation>
    <scope>NUCLEOTIDE SEQUENCE [LARGE SCALE GENOMIC DNA]</scope>
    <source>
        <strain evidence="2 3">KCTC 52442</strain>
    </source>
</reference>
<organism evidence="2 3">
    <name type="scientific">Undibacterium amnicola</name>
    <dbReference type="NCBI Taxonomy" id="1834038"/>
    <lineage>
        <taxon>Bacteria</taxon>
        <taxon>Pseudomonadati</taxon>
        <taxon>Pseudomonadota</taxon>
        <taxon>Betaproteobacteria</taxon>
        <taxon>Burkholderiales</taxon>
        <taxon>Oxalobacteraceae</taxon>
        <taxon>Undibacterium</taxon>
    </lineage>
</organism>
<name>A0ABR6XV47_9BURK</name>
<dbReference type="EMBL" id="JACOFU010000009">
    <property type="protein sequence ID" value="MBC3833354.1"/>
    <property type="molecule type" value="Genomic_DNA"/>
</dbReference>
<dbReference type="Proteomes" id="UP000643610">
    <property type="component" value="Unassembled WGS sequence"/>
</dbReference>
<keyword evidence="3" id="KW-1185">Reference proteome</keyword>
<keyword evidence="1" id="KW-0175">Coiled coil</keyword>
<evidence type="ECO:0000313" key="3">
    <source>
        <dbReference type="Proteomes" id="UP000643610"/>
    </source>
</evidence>
<dbReference type="RefSeq" id="WP_186892402.1">
    <property type="nucleotide sequence ID" value="NZ_JACOFU010000009.1"/>
</dbReference>